<evidence type="ECO:0000313" key="4">
    <source>
        <dbReference type="EMBL" id="BAR99622.1"/>
    </source>
</evidence>
<keyword evidence="1 4" id="KW-0489">Methyltransferase</keyword>
<dbReference type="Pfam" id="PF05175">
    <property type="entry name" value="MTS"/>
    <property type="match status" value="1"/>
</dbReference>
<sequence>MLAAAAVAAPGVDGGDHLHPSADRDQTVMTDATTDDAVLGGRLRLLQPARGHRVGHDAILLAAAVPALPGERAVDLGAGVGAAGLAVAARVPGLSMVLVEIDPGLAALAGENAARNGLAGRVTVVAADVATVGRADGPPAAGAFDQVLCNPPFLDPSRHAASPDAGKRGAHMPDRPRCHWIAAAGRLLQPGGTLTLIDRADALAGVLADLGDRWGAVEVVPVHPRPDAPASRVLVRARKGRRTPLSLRPPLVLAEPDGRPSTAAEAALRRGDALAV</sequence>
<gene>
    <name evidence="4" type="ORF">BV133_2029</name>
</gene>
<dbReference type="RefSeq" id="WP_342341765.1">
    <property type="nucleotide sequence ID" value="NZ_LN907867.1"/>
</dbReference>
<organism evidence="4">
    <name type="scientific">Blastochloris viridis</name>
    <name type="common">Rhodopseudomonas viridis</name>
    <dbReference type="NCBI Taxonomy" id="1079"/>
    <lineage>
        <taxon>Bacteria</taxon>
        <taxon>Pseudomonadati</taxon>
        <taxon>Pseudomonadota</taxon>
        <taxon>Alphaproteobacteria</taxon>
        <taxon>Hyphomicrobiales</taxon>
        <taxon>Blastochloridaceae</taxon>
        <taxon>Blastochloris</taxon>
    </lineage>
</organism>
<dbReference type="EMBL" id="AP014854">
    <property type="protein sequence ID" value="BAR99622.1"/>
    <property type="molecule type" value="Genomic_DNA"/>
</dbReference>
<dbReference type="GO" id="GO:0032259">
    <property type="term" value="P:methylation"/>
    <property type="evidence" value="ECO:0007669"/>
    <property type="project" value="UniProtKB-KW"/>
</dbReference>
<evidence type="ECO:0000256" key="2">
    <source>
        <dbReference type="ARBA" id="ARBA00022691"/>
    </source>
</evidence>
<dbReference type="GO" id="GO:0008168">
    <property type="term" value="F:methyltransferase activity"/>
    <property type="evidence" value="ECO:0007669"/>
    <property type="project" value="UniProtKB-KW"/>
</dbReference>
<dbReference type="PANTHER" id="PTHR47739:SF1">
    <property type="entry name" value="TRNA1(VAL) (ADENINE(37)-N6)-METHYLTRANSFERASE"/>
    <property type="match status" value="1"/>
</dbReference>
<dbReference type="InterPro" id="IPR050210">
    <property type="entry name" value="tRNA_Adenine-N(6)_MTase"/>
</dbReference>
<evidence type="ECO:0000256" key="1">
    <source>
        <dbReference type="ARBA" id="ARBA00022603"/>
    </source>
</evidence>
<dbReference type="SUPFAM" id="SSF53335">
    <property type="entry name" value="S-adenosyl-L-methionine-dependent methyltransferases"/>
    <property type="match status" value="1"/>
</dbReference>
<keyword evidence="2" id="KW-0949">S-adenosyl-L-methionine</keyword>
<name>A0A182D4E5_BLAVI</name>
<dbReference type="InterPro" id="IPR007848">
    <property type="entry name" value="Small_mtfrase_dom"/>
</dbReference>
<accession>A0A182D4E5</accession>
<reference evidence="4" key="1">
    <citation type="journal article" date="2015" name="Genome Announc.">
        <title>Complete Genome Sequence of the Bacteriochlorophyll b-Producing Photosynthetic Bacterium Blastochloris viridis.</title>
        <authorList>
            <person name="Tsukatani Y."/>
            <person name="Hirose Y."/>
            <person name="Harada J."/>
            <person name="Misawa N."/>
            <person name="Mori K."/>
            <person name="Inoue K."/>
            <person name="Tamiaki H."/>
        </authorList>
    </citation>
    <scope>NUCLEOTIDE SEQUENCE [LARGE SCALE GENOMIC DNA]</scope>
    <source>
        <strain evidence="4">DSM 133</strain>
    </source>
</reference>
<dbReference type="InterPro" id="IPR029063">
    <property type="entry name" value="SAM-dependent_MTases_sf"/>
</dbReference>
<evidence type="ECO:0000259" key="3">
    <source>
        <dbReference type="Pfam" id="PF05175"/>
    </source>
</evidence>
<dbReference type="KEGG" id="bvr:BVIR_2671"/>
<dbReference type="AlphaFoldDB" id="A0A182D4E5"/>
<keyword evidence="4" id="KW-0808">Transferase</keyword>
<dbReference type="Gene3D" id="3.40.50.150">
    <property type="entry name" value="Vaccinia Virus protein VP39"/>
    <property type="match status" value="1"/>
</dbReference>
<protein>
    <submittedName>
        <fullName evidence="4">tRNA (Adenine37-N(6))-methyltransferase TrmN6</fullName>
    </submittedName>
</protein>
<feature type="domain" description="Methyltransferase small" evidence="3">
    <location>
        <begin position="60"/>
        <end position="197"/>
    </location>
</feature>
<proteinExistence type="predicted"/>
<dbReference type="PANTHER" id="PTHR47739">
    <property type="entry name" value="TRNA1(VAL) (ADENINE(37)-N6)-METHYLTRANSFERASE"/>
    <property type="match status" value="1"/>
</dbReference>